<proteinExistence type="predicted"/>
<evidence type="ECO:0000313" key="2">
    <source>
        <dbReference type="EMBL" id="SDQ32844.1"/>
    </source>
</evidence>
<reference evidence="2 3" key="1">
    <citation type="submission" date="2016-10" db="EMBL/GenBank/DDBJ databases">
        <authorList>
            <person name="de Groot N.N."/>
        </authorList>
    </citation>
    <scope>NUCLEOTIDE SEQUENCE [LARGE SCALE GENOMIC DNA]</scope>
    <source>
        <strain evidence="2 3">DSM 22788</strain>
    </source>
</reference>
<protein>
    <submittedName>
        <fullName evidence="2">Uncharacterized protein</fullName>
    </submittedName>
</protein>
<feature type="region of interest" description="Disordered" evidence="1">
    <location>
        <begin position="205"/>
        <end position="229"/>
    </location>
</feature>
<evidence type="ECO:0000256" key="1">
    <source>
        <dbReference type="SAM" id="MobiDB-lite"/>
    </source>
</evidence>
<organism evidence="2 3">
    <name type="scientific">Leucobacter chromiiresistens</name>
    <dbReference type="NCBI Taxonomy" id="1079994"/>
    <lineage>
        <taxon>Bacteria</taxon>
        <taxon>Bacillati</taxon>
        <taxon>Actinomycetota</taxon>
        <taxon>Actinomycetes</taxon>
        <taxon>Micrococcales</taxon>
        <taxon>Microbacteriaceae</taxon>
        <taxon>Leucobacter</taxon>
    </lineage>
</organism>
<evidence type="ECO:0000313" key="3">
    <source>
        <dbReference type="Proteomes" id="UP000182690"/>
    </source>
</evidence>
<dbReference type="AlphaFoldDB" id="A0A1H0ZZE3"/>
<name>A0A1H0ZZE3_9MICO</name>
<sequence length="229" mass="25869">MRRDIEWEAEHFPIALADLQERLSDLEEHVFLSSDASRIVRSVWHDPKLQVSEIGAESARVLRDLGTHDAVVKYVSNAADTHFGGAPAMPWAEFIATRLDPRQVEPPAPEVDVFAELEHLEFWKRVAELREAGRISLVAESKLQDMAQDSTDLREFKTRLNYGGPHLMDAVEHRYVSSAVETPEGRRPETWAESSAYVRAFGTDGYTAPSAQQRQQQDQQQMEAARAVS</sequence>
<dbReference type="Proteomes" id="UP000182690">
    <property type="component" value="Unassembled WGS sequence"/>
</dbReference>
<dbReference type="EMBL" id="FNKB01000001">
    <property type="protein sequence ID" value="SDQ32844.1"/>
    <property type="molecule type" value="Genomic_DNA"/>
</dbReference>
<gene>
    <name evidence="2" type="ORF">SAMN04488565_2206</name>
</gene>
<accession>A0A1H0ZZE3</accession>
<feature type="compositionally biased region" description="Low complexity" evidence="1">
    <location>
        <begin position="212"/>
        <end position="221"/>
    </location>
</feature>